<protein>
    <submittedName>
        <fullName evidence="2">Uncharacterized protein</fullName>
    </submittedName>
</protein>
<proteinExistence type="predicted"/>
<organism evidence="2 3">
    <name type="scientific">Vitis rotundifolia</name>
    <name type="common">Muscadine grape</name>
    <dbReference type="NCBI Taxonomy" id="103349"/>
    <lineage>
        <taxon>Eukaryota</taxon>
        <taxon>Viridiplantae</taxon>
        <taxon>Streptophyta</taxon>
        <taxon>Embryophyta</taxon>
        <taxon>Tracheophyta</taxon>
        <taxon>Spermatophyta</taxon>
        <taxon>Magnoliopsida</taxon>
        <taxon>eudicotyledons</taxon>
        <taxon>Gunneridae</taxon>
        <taxon>Pentapetalae</taxon>
        <taxon>rosids</taxon>
        <taxon>Vitales</taxon>
        <taxon>Vitaceae</taxon>
        <taxon>Viteae</taxon>
        <taxon>Vitis</taxon>
    </lineage>
</organism>
<keyword evidence="3" id="KW-1185">Reference proteome</keyword>
<feature type="region of interest" description="Disordered" evidence="1">
    <location>
        <begin position="1"/>
        <end position="26"/>
    </location>
</feature>
<dbReference type="Proteomes" id="UP001168098">
    <property type="component" value="Unassembled WGS sequence"/>
</dbReference>
<reference evidence="2 3" key="1">
    <citation type="journal article" date="2023" name="BMC Biotechnol.">
        <title>Vitis rotundifolia cv Carlos genome sequencing.</title>
        <authorList>
            <person name="Huff M."/>
            <person name="Hulse-Kemp A."/>
            <person name="Scheffler B."/>
            <person name="Youngblood R."/>
            <person name="Simpson S."/>
            <person name="Babiker E."/>
            <person name="Staton M."/>
        </authorList>
    </citation>
    <scope>NUCLEOTIDE SEQUENCE [LARGE SCALE GENOMIC DNA]</scope>
    <source>
        <tissue evidence="2">Leaf</tissue>
    </source>
</reference>
<evidence type="ECO:0000313" key="3">
    <source>
        <dbReference type="Proteomes" id="UP001168098"/>
    </source>
</evidence>
<evidence type="ECO:0000256" key="1">
    <source>
        <dbReference type="SAM" id="MobiDB-lite"/>
    </source>
</evidence>
<accession>A0AA38YWQ1</accession>
<evidence type="ECO:0000313" key="2">
    <source>
        <dbReference type="EMBL" id="KAJ9678096.1"/>
    </source>
</evidence>
<sequence>MGLGKSLNQSLRGGSKKASSMSSNGLPRNYHGALEVNIKTCAKGTKLRVYKSSGYIEQSSKKSRVLEAWWDSSDSENFANYHEYEMEFLNNGSDEDQIKIAENLQVRCVNGQEKVHVSAFGQSKLYNDDFFQARARTI</sequence>
<name>A0AA38YWQ1_VITRO</name>
<dbReference type="AlphaFoldDB" id="A0AA38YWQ1"/>
<comment type="caution">
    <text evidence="2">The sequence shown here is derived from an EMBL/GenBank/DDBJ whole genome shotgun (WGS) entry which is preliminary data.</text>
</comment>
<dbReference type="EMBL" id="JARBHA010000017">
    <property type="protein sequence ID" value="KAJ9678096.1"/>
    <property type="molecule type" value="Genomic_DNA"/>
</dbReference>
<gene>
    <name evidence="2" type="ORF">PVL29_022859</name>
</gene>